<dbReference type="RefSeq" id="WP_191322590.1">
    <property type="nucleotide sequence ID" value="NZ_BMZP01000001.1"/>
</dbReference>
<evidence type="ECO:0000259" key="2">
    <source>
        <dbReference type="Pfam" id="PF13628"/>
    </source>
</evidence>
<proteinExistence type="predicted"/>
<feature type="signal peptide" evidence="1">
    <location>
        <begin position="1"/>
        <end position="21"/>
    </location>
</feature>
<feature type="domain" description="DUF4142" evidence="2">
    <location>
        <begin position="41"/>
        <end position="174"/>
    </location>
</feature>
<dbReference type="PANTHER" id="PTHR38593:SF1">
    <property type="entry name" value="BLR2558 PROTEIN"/>
    <property type="match status" value="1"/>
</dbReference>
<protein>
    <submittedName>
        <fullName evidence="3">DUF4142 domain-containing protein</fullName>
    </submittedName>
</protein>
<keyword evidence="1" id="KW-0732">Signal</keyword>
<evidence type="ECO:0000313" key="4">
    <source>
        <dbReference type="Proteomes" id="UP001595683"/>
    </source>
</evidence>
<dbReference type="Pfam" id="PF13628">
    <property type="entry name" value="DUF4142"/>
    <property type="match status" value="1"/>
</dbReference>
<organism evidence="3 4">
    <name type="scientific">Novosphingobium pokkalii</name>
    <dbReference type="NCBI Taxonomy" id="1770194"/>
    <lineage>
        <taxon>Bacteria</taxon>
        <taxon>Pseudomonadati</taxon>
        <taxon>Pseudomonadota</taxon>
        <taxon>Alphaproteobacteria</taxon>
        <taxon>Sphingomonadales</taxon>
        <taxon>Sphingomonadaceae</taxon>
        <taxon>Novosphingobium</taxon>
    </lineage>
</organism>
<comment type="caution">
    <text evidence="3">The sequence shown here is derived from an EMBL/GenBank/DDBJ whole genome shotgun (WGS) entry which is preliminary data.</text>
</comment>
<reference evidence="4" key="1">
    <citation type="journal article" date="2019" name="Int. J. Syst. Evol. Microbiol.">
        <title>The Global Catalogue of Microorganisms (GCM) 10K type strain sequencing project: providing services to taxonomists for standard genome sequencing and annotation.</title>
        <authorList>
            <consortium name="The Broad Institute Genomics Platform"/>
            <consortium name="The Broad Institute Genome Sequencing Center for Infectious Disease"/>
            <person name="Wu L."/>
            <person name="Ma J."/>
        </authorList>
    </citation>
    <scope>NUCLEOTIDE SEQUENCE [LARGE SCALE GENOMIC DNA]</scope>
    <source>
        <strain evidence="4">KCTC 42224</strain>
    </source>
</reference>
<evidence type="ECO:0000313" key="3">
    <source>
        <dbReference type="EMBL" id="MFC3671333.1"/>
    </source>
</evidence>
<keyword evidence="4" id="KW-1185">Reference proteome</keyword>
<dbReference type="Proteomes" id="UP001595683">
    <property type="component" value="Unassembled WGS sequence"/>
</dbReference>
<accession>A0ABV7V2L1</accession>
<evidence type="ECO:0000256" key="1">
    <source>
        <dbReference type="SAM" id="SignalP"/>
    </source>
</evidence>
<dbReference type="Gene3D" id="1.20.1260.10">
    <property type="match status" value="1"/>
</dbReference>
<dbReference type="PANTHER" id="PTHR38593">
    <property type="entry name" value="BLR2558 PROTEIN"/>
    <property type="match status" value="1"/>
</dbReference>
<dbReference type="EMBL" id="JBHRYE010000011">
    <property type="protein sequence ID" value="MFC3671333.1"/>
    <property type="molecule type" value="Genomic_DNA"/>
</dbReference>
<dbReference type="InterPro" id="IPR025419">
    <property type="entry name" value="DUF4142"/>
</dbReference>
<name>A0ABV7V2L1_9SPHN</name>
<feature type="chain" id="PRO_5047538982" evidence="1">
    <location>
        <begin position="22"/>
        <end position="191"/>
    </location>
</feature>
<gene>
    <name evidence="3" type="ORF">ACFOOT_07845</name>
</gene>
<sequence length="191" mass="19698">MHRHTAYAVLLPLAASSQTIAAQPAIEAARPAASTSAALNAATYLAKAAAGDRFELESARLILAKAPDPQVAAFARMMIEDHSRSSARLAQAARQDGLAMPAPALDSTQTAALDGLRQAQGATAQQVYLAGQRDAHTAALALHRAYAEQGDKPALRAAANAIVPVVAHHADMLSRIASQTATAPDAAPVKN</sequence>
<dbReference type="InterPro" id="IPR012347">
    <property type="entry name" value="Ferritin-like"/>
</dbReference>